<evidence type="ECO:0000256" key="1">
    <source>
        <dbReference type="ARBA" id="ARBA00004071"/>
    </source>
</evidence>
<feature type="domain" description="Alpha-L-fucosidase C-terminal" evidence="9">
    <location>
        <begin position="296"/>
        <end position="385"/>
    </location>
</feature>
<dbReference type="PRINTS" id="PR00741">
    <property type="entry name" value="GLHYDRLASE29"/>
</dbReference>
<proteinExistence type="inferred from homology"/>
<evidence type="ECO:0000259" key="8">
    <source>
        <dbReference type="Pfam" id="PF01120"/>
    </source>
</evidence>
<dbReference type="GO" id="GO:0005764">
    <property type="term" value="C:lysosome"/>
    <property type="evidence" value="ECO:0007669"/>
    <property type="project" value="TreeGrafter"/>
</dbReference>
<dbReference type="Pfam" id="PF01120">
    <property type="entry name" value="Alpha_L_fucos"/>
    <property type="match status" value="2"/>
</dbReference>
<comment type="caution">
    <text evidence="10">The sequence shown here is derived from an EMBL/GenBank/DDBJ whole genome shotgun (WGS) entry which is preliminary data.</text>
</comment>
<dbReference type="SUPFAM" id="SSF51445">
    <property type="entry name" value="(Trans)glycosidases"/>
    <property type="match status" value="1"/>
</dbReference>
<sequence>MSLSMMSNLLVFDVLTCFAFLGLIPVLVSCRYEPTWDSLDTRPLPAWYDEAKFGIFIHWGVFSVPAFSSAWFWYSWQHNKDKSFIDFMKKNYPPGFTYADFAPHFTAEFYDPDHWADVFEAAGARYVVLTSKHHEGFTNWPSDVSFNWNSMDVGPKKDLVGELATAIRKKKDLHFGLYHSLFEWFNPLFLKDKSNNYTTRYMPMEKSIPELYELVNNYQPEIVWSDGDAGGWQYWKSPEFIAWLYNDSYGGNLLMNVGPTHDGRIIPIFEERLRQVGQWLKVNGEAIYGTKPWTYQNDTIAKHLWYTSKKNSAGSVDVYAITMEWPNNGLLQLGAAAVTEQTKVSLLGYPYPVKYRQVPGGLLISMPQIPFHAMPCDWGWTFKLTNLKK</sequence>
<keyword evidence="6" id="KW-0326">Glycosidase</keyword>
<dbReference type="PANTHER" id="PTHR10030">
    <property type="entry name" value="ALPHA-L-FUCOSIDASE"/>
    <property type="match status" value="1"/>
</dbReference>
<evidence type="ECO:0000256" key="7">
    <source>
        <dbReference type="SAM" id="Phobius"/>
    </source>
</evidence>
<dbReference type="Proteomes" id="UP001208570">
    <property type="component" value="Unassembled WGS sequence"/>
</dbReference>
<dbReference type="InterPro" id="IPR000933">
    <property type="entry name" value="Glyco_hydro_29"/>
</dbReference>
<dbReference type="AlphaFoldDB" id="A0AAD9K9L4"/>
<dbReference type="GO" id="GO:0004560">
    <property type="term" value="F:alpha-L-fucosidase activity"/>
    <property type="evidence" value="ECO:0007669"/>
    <property type="project" value="UniProtKB-EC"/>
</dbReference>
<keyword evidence="5" id="KW-0378">Hydrolase</keyword>
<dbReference type="Pfam" id="PF16757">
    <property type="entry name" value="Fucosidase_C"/>
    <property type="match status" value="1"/>
</dbReference>
<keyword evidence="7" id="KW-1133">Transmembrane helix</keyword>
<reference evidence="10" key="1">
    <citation type="journal article" date="2023" name="Mol. Biol. Evol.">
        <title>Third-Generation Sequencing Reveals the Adaptive Role of the Epigenome in Three Deep-Sea Polychaetes.</title>
        <authorList>
            <person name="Perez M."/>
            <person name="Aroh O."/>
            <person name="Sun Y."/>
            <person name="Lan Y."/>
            <person name="Juniper S.K."/>
            <person name="Young C.R."/>
            <person name="Angers B."/>
            <person name="Qian P.Y."/>
        </authorList>
    </citation>
    <scope>NUCLEOTIDE SEQUENCE</scope>
    <source>
        <strain evidence="10">P08H-3</strain>
    </source>
</reference>
<dbReference type="GO" id="GO:0016139">
    <property type="term" value="P:glycoside catabolic process"/>
    <property type="evidence" value="ECO:0007669"/>
    <property type="project" value="TreeGrafter"/>
</dbReference>
<dbReference type="SMART" id="SM00812">
    <property type="entry name" value="Alpha_L_fucos"/>
    <property type="match status" value="1"/>
</dbReference>
<dbReference type="PANTHER" id="PTHR10030:SF37">
    <property type="entry name" value="ALPHA-L-FUCOSIDASE-RELATED"/>
    <property type="match status" value="1"/>
</dbReference>
<dbReference type="InterPro" id="IPR016286">
    <property type="entry name" value="FUC_metazoa-typ"/>
</dbReference>
<dbReference type="InterPro" id="IPR031919">
    <property type="entry name" value="Fucosidase_C"/>
</dbReference>
<evidence type="ECO:0000256" key="2">
    <source>
        <dbReference type="ARBA" id="ARBA00007951"/>
    </source>
</evidence>
<dbReference type="Gene3D" id="2.60.40.1180">
    <property type="entry name" value="Golgi alpha-mannosidase II"/>
    <property type="match status" value="1"/>
</dbReference>
<comment type="similarity">
    <text evidence="2">Belongs to the glycosyl hydrolase 29 family.</text>
</comment>
<dbReference type="InterPro" id="IPR017853">
    <property type="entry name" value="GH"/>
</dbReference>
<evidence type="ECO:0000256" key="5">
    <source>
        <dbReference type="ARBA" id="ARBA00022801"/>
    </source>
</evidence>
<dbReference type="EC" id="3.2.1.51" evidence="3"/>
<evidence type="ECO:0000313" key="11">
    <source>
        <dbReference type="Proteomes" id="UP001208570"/>
    </source>
</evidence>
<dbReference type="GO" id="GO:0006004">
    <property type="term" value="P:fucose metabolic process"/>
    <property type="evidence" value="ECO:0007669"/>
    <property type="project" value="InterPro"/>
</dbReference>
<feature type="transmembrane region" description="Helical" evidence="7">
    <location>
        <begin position="53"/>
        <end position="74"/>
    </location>
</feature>
<name>A0AAD9K9L4_9ANNE</name>
<keyword evidence="4" id="KW-0732">Signal</keyword>
<evidence type="ECO:0000313" key="10">
    <source>
        <dbReference type="EMBL" id="KAK2167628.1"/>
    </source>
</evidence>
<accession>A0AAD9K9L4</accession>
<dbReference type="EMBL" id="JAODUP010000026">
    <property type="protein sequence ID" value="KAK2167628.1"/>
    <property type="molecule type" value="Genomic_DNA"/>
</dbReference>
<keyword evidence="7" id="KW-0812">Transmembrane</keyword>
<feature type="domain" description="Glycoside hydrolase family 29 N-terminal" evidence="8">
    <location>
        <begin position="29"/>
        <end position="247"/>
    </location>
</feature>
<evidence type="ECO:0000256" key="6">
    <source>
        <dbReference type="ARBA" id="ARBA00023295"/>
    </source>
</evidence>
<keyword evidence="11" id="KW-1185">Reference proteome</keyword>
<dbReference type="InterPro" id="IPR013780">
    <property type="entry name" value="Glyco_hydro_b"/>
</dbReference>
<dbReference type="InterPro" id="IPR057739">
    <property type="entry name" value="Glyco_hydro_29_N"/>
</dbReference>
<comment type="function">
    <text evidence="1">Alpha-L-fucosidase is responsible for hydrolyzing the alpha-1,6-linked fucose joined to the reducing-end N-acetylglucosamine of the carbohydrate moieties of glycoproteins.</text>
</comment>
<organism evidence="10 11">
    <name type="scientific">Paralvinella palmiformis</name>
    <dbReference type="NCBI Taxonomy" id="53620"/>
    <lineage>
        <taxon>Eukaryota</taxon>
        <taxon>Metazoa</taxon>
        <taxon>Spiralia</taxon>
        <taxon>Lophotrochozoa</taxon>
        <taxon>Annelida</taxon>
        <taxon>Polychaeta</taxon>
        <taxon>Sedentaria</taxon>
        <taxon>Canalipalpata</taxon>
        <taxon>Terebellida</taxon>
        <taxon>Terebelliformia</taxon>
        <taxon>Alvinellidae</taxon>
        <taxon>Paralvinella</taxon>
    </lineage>
</organism>
<keyword evidence="7" id="KW-0472">Membrane</keyword>
<dbReference type="PIRSF" id="PIRSF001092">
    <property type="entry name" value="Alpha-L-fucosidase"/>
    <property type="match status" value="1"/>
</dbReference>
<evidence type="ECO:0000256" key="3">
    <source>
        <dbReference type="ARBA" id="ARBA00012662"/>
    </source>
</evidence>
<protein>
    <recommendedName>
        <fullName evidence="3">alpha-L-fucosidase</fullName>
        <ecNumber evidence="3">3.2.1.51</ecNumber>
    </recommendedName>
</protein>
<dbReference type="Gene3D" id="3.20.20.80">
    <property type="entry name" value="Glycosidases"/>
    <property type="match status" value="2"/>
</dbReference>
<evidence type="ECO:0000256" key="4">
    <source>
        <dbReference type="ARBA" id="ARBA00022729"/>
    </source>
</evidence>
<evidence type="ECO:0000259" key="9">
    <source>
        <dbReference type="Pfam" id="PF16757"/>
    </source>
</evidence>
<gene>
    <name evidence="10" type="ORF">LSH36_26g15100</name>
</gene>
<feature type="domain" description="Glycoside hydrolase family 29 N-terminal" evidence="8">
    <location>
        <begin position="248"/>
        <end position="285"/>
    </location>
</feature>